<organism evidence="1 2">
    <name type="scientific">Fodinisporobacter ferrooxydans</name>
    <dbReference type="NCBI Taxonomy" id="2901836"/>
    <lineage>
        <taxon>Bacteria</taxon>
        <taxon>Bacillati</taxon>
        <taxon>Bacillota</taxon>
        <taxon>Bacilli</taxon>
        <taxon>Bacillales</taxon>
        <taxon>Alicyclobacillaceae</taxon>
        <taxon>Fodinisporobacter</taxon>
    </lineage>
</organism>
<sequence length="145" mass="16094">MPSDWIYGQSLYRPVSKPEHAPAHQQQRKSVPIGHSKHSFADVLHTKIQASGNQSEIETDDRPLLFSKHAEERLRLRSIQITPDQMRRIQSGIEQVAQKGGKDSLVICGNVSLVVNIPKRTVITALDGTAPNNHVFTNIDSAVIV</sequence>
<dbReference type="InterPro" id="IPR013367">
    <property type="entry name" value="Flagellar_put"/>
</dbReference>
<keyword evidence="2" id="KW-1185">Reference proteome</keyword>
<evidence type="ECO:0000313" key="2">
    <source>
        <dbReference type="Proteomes" id="UP000830167"/>
    </source>
</evidence>
<dbReference type="Pfam" id="PF12611">
    <property type="entry name" value="Flagellar_put"/>
    <property type="match status" value="1"/>
</dbReference>
<dbReference type="RefSeq" id="WP_347436050.1">
    <property type="nucleotide sequence ID" value="NZ_CP089291.1"/>
</dbReference>
<dbReference type="Proteomes" id="UP000830167">
    <property type="component" value="Chromosome"/>
</dbReference>
<proteinExistence type="predicted"/>
<dbReference type="NCBIfam" id="TIGR02530">
    <property type="entry name" value="flg_new"/>
    <property type="match status" value="1"/>
</dbReference>
<gene>
    <name evidence="1" type="ORF">LSG31_15835</name>
</gene>
<name>A0ABY4CIS9_9BACL</name>
<protein>
    <recommendedName>
        <fullName evidence="3">Flagellar protein</fullName>
    </recommendedName>
</protein>
<reference evidence="1" key="1">
    <citation type="submission" date="2021-12" db="EMBL/GenBank/DDBJ databases">
        <title>Alicyclobacillaceae gen. nov., sp. nov., isolated from chalcocite enrichment system.</title>
        <authorList>
            <person name="Jiang Z."/>
        </authorList>
    </citation>
    <scope>NUCLEOTIDE SEQUENCE</scope>
    <source>
        <strain evidence="1">MYW30-H2</strain>
    </source>
</reference>
<accession>A0ABY4CIS9</accession>
<evidence type="ECO:0008006" key="3">
    <source>
        <dbReference type="Google" id="ProtNLM"/>
    </source>
</evidence>
<evidence type="ECO:0000313" key="1">
    <source>
        <dbReference type="EMBL" id="UOF89362.1"/>
    </source>
</evidence>
<dbReference type="EMBL" id="CP089291">
    <property type="protein sequence ID" value="UOF89362.1"/>
    <property type="molecule type" value="Genomic_DNA"/>
</dbReference>